<accession>A0A0D9WHP0</accession>
<proteinExistence type="inferred from homology"/>
<keyword evidence="2 3" id="KW-0175">Coiled coil</keyword>
<dbReference type="Pfam" id="PF05701">
    <property type="entry name" value="WEMBL"/>
    <property type="match status" value="2"/>
</dbReference>
<reference evidence="6" key="2">
    <citation type="submission" date="2013-12" db="EMBL/GenBank/DDBJ databases">
        <authorList>
            <person name="Yu Y."/>
            <person name="Lee S."/>
            <person name="de Baynast K."/>
            <person name="Wissotski M."/>
            <person name="Liu L."/>
            <person name="Talag J."/>
            <person name="Goicoechea J."/>
            <person name="Angelova A."/>
            <person name="Jetty R."/>
            <person name="Kudrna D."/>
            <person name="Golser W."/>
            <person name="Rivera L."/>
            <person name="Zhang J."/>
            <person name="Wing R."/>
        </authorList>
    </citation>
    <scope>NUCLEOTIDE SEQUENCE</scope>
</reference>
<dbReference type="GO" id="GO:0009904">
    <property type="term" value="P:chloroplast accumulation movement"/>
    <property type="evidence" value="ECO:0007669"/>
    <property type="project" value="TreeGrafter"/>
</dbReference>
<dbReference type="EnsemblPlants" id="LPERR05G16000.1">
    <property type="protein sequence ID" value="LPERR05G16000.1"/>
    <property type="gene ID" value="LPERR05G16000"/>
</dbReference>
<feature type="coiled-coil region" evidence="3">
    <location>
        <begin position="332"/>
        <end position="387"/>
    </location>
</feature>
<organism evidence="5 6">
    <name type="scientific">Leersia perrieri</name>
    <dbReference type="NCBI Taxonomy" id="77586"/>
    <lineage>
        <taxon>Eukaryota</taxon>
        <taxon>Viridiplantae</taxon>
        <taxon>Streptophyta</taxon>
        <taxon>Embryophyta</taxon>
        <taxon>Tracheophyta</taxon>
        <taxon>Spermatophyta</taxon>
        <taxon>Magnoliopsida</taxon>
        <taxon>Liliopsida</taxon>
        <taxon>Poales</taxon>
        <taxon>Poaceae</taxon>
        <taxon>BOP clade</taxon>
        <taxon>Oryzoideae</taxon>
        <taxon>Oryzeae</taxon>
        <taxon>Oryzinae</taxon>
        <taxon>Leersia</taxon>
    </lineage>
</organism>
<reference evidence="5 6" key="1">
    <citation type="submission" date="2012-08" db="EMBL/GenBank/DDBJ databases">
        <title>Oryza genome evolution.</title>
        <authorList>
            <person name="Wing R.A."/>
        </authorList>
    </citation>
    <scope>NUCLEOTIDE SEQUENCE</scope>
</reference>
<dbReference type="eggNOG" id="ENOG502QVWJ">
    <property type="taxonomic scope" value="Eukaryota"/>
</dbReference>
<feature type="compositionally biased region" description="Polar residues" evidence="4">
    <location>
        <begin position="532"/>
        <end position="548"/>
    </location>
</feature>
<dbReference type="Gramene" id="LPERR05G16000.1">
    <property type="protein sequence ID" value="LPERR05G16000.1"/>
    <property type="gene ID" value="LPERR05G16000"/>
</dbReference>
<dbReference type="STRING" id="77586.A0A0D9WHP0"/>
<evidence type="ECO:0008006" key="7">
    <source>
        <dbReference type="Google" id="ProtNLM"/>
    </source>
</evidence>
<dbReference type="Proteomes" id="UP000032180">
    <property type="component" value="Chromosome 5"/>
</dbReference>
<dbReference type="GO" id="GO:0009903">
    <property type="term" value="P:chloroplast avoidance movement"/>
    <property type="evidence" value="ECO:0007669"/>
    <property type="project" value="TreeGrafter"/>
</dbReference>
<evidence type="ECO:0000313" key="5">
    <source>
        <dbReference type="EnsemblPlants" id="LPERR05G16000.1"/>
    </source>
</evidence>
<dbReference type="HOGENOM" id="CLU_017338_1_0_1"/>
<evidence type="ECO:0000256" key="3">
    <source>
        <dbReference type="SAM" id="Coils"/>
    </source>
</evidence>
<sequence>MAEVAPAPAPAMRGRGEVDTSSPFVSVRQAVDLFGGAAVSPWRHPHPPPLQLRPEEVELMKVEEQTVKLEMELFVKEKETFKVLKELQATKQVADDLKLQIEKATSEGATPAKGHSDAVKVHPLPDTERKCNNHSESLIESAKANQSPLTTLIKLNQAKAFLNMDTVQMIKRQIEEEKGLLEKTRGRLQLNKAKASSLEADLQKTVAQLQAAKSPKPNLEPSDIWLQMKQLNSEKEKHRKVAEDSKYMIGELTAEIEHIKSRTKTLQFRIVMAQKLKEASMRGEALALAERKNLSNGQDKASTASEVTLTAEEHSMLIQKAEEADTTSRNKIDAAMQELDQANQGKLELLERVEEAMVAVETSRKALEDAQKREESANKAKLTAEESLRRLRSEQIIQNWRPTGNSSVKFKTSATTTAMVPHRKAGSGIYDVNGLSLVSATPKSTKTMSIGQILSMKLDHRELEVAGKSGSAKKKVSLGQILSQKYDALSPLRIDHGGASRRQFHPRRRKLGFVVYALLLAKHRNRKKKQPTAASSCSHGSFSTKAVY</sequence>
<dbReference type="PANTHER" id="PTHR32054:SF39">
    <property type="entry name" value="OS05G0476100 PROTEIN"/>
    <property type="match status" value="1"/>
</dbReference>
<reference evidence="5" key="3">
    <citation type="submission" date="2015-04" db="UniProtKB">
        <authorList>
            <consortium name="EnsemblPlants"/>
        </authorList>
    </citation>
    <scope>IDENTIFICATION</scope>
</reference>
<comment type="similarity">
    <text evidence="1">Belongs to the WEB family.</text>
</comment>
<feature type="region of interest" description="Disordered" evidence="4">
    <location>
        <begin position="1"/>
        <end position="20"/>
    </location>
</feature>
<evidence type="ECO:0000313" key="6">
    <source>
        <dbReference type="Proteomes" id="UP000032180"/>
    </source>
</evidence>
<keyword evidence="6" id="KW-1185">Reference proteome</keyword>
<feature type="region of interest" description="Disordered" evidence="4">
    <location>
        <begin position="106"/>
        <end position="126"/>
    </location>
</feature>
<evidence type="ECO:0000256" key="1">
    <source>
        <dbReference type="ARBA" id="ARBA00005485"/>
    </source>
</evidence>
<name>A0A0D9WHP0_9ORYZ</name>
<evidence type="ECO:0000256" key="2">
    <source>
        <dbReference type="ARBA" id="ARBA00023054"/>
    </source>
</evidence>
<dbReference type="InterPro" id="IPR008545">
    <property type="entry name" value="Web"/>
</dbReference>
<dbReference type="PANTHER" id="PTHR32054">
    <property type="entry name" value="HEAVY CHAIN, PUTATIVE, EXPRESSED-RELATED-RELATED"/>
    <property type="match status" value="1"/>
</dbReference>
<feature type="region of interest" description="Disordered" evidence="4">
    <location>
        <begin position="527"/>
        <end position="548"/>
    </location>
</feature>
<evidence type="ECO:0000256" key="4">
    <source>
        <dbReference type="SAM" id="MobiDB-lite"/>
    </source>
</evidence>
<feature type="compositionally biased region" description="Basic and acidic residues" evidence="4">
    <location>
        <begin position="114"/>
        <end position="126"/>
    </location>
</feature>
<dbReference type="GO" id="GO:0005829">
    <property type="term" value="C:cytosol"/>
    <property type="evidence" value="ECO:0007669"/>
    <property type="project" value="TreeGrafter"/>
</dbReference>
<protein>
    <recommendedName>
        <fullName evidence="7">WEB family protein</fullName>
    </recommendedName>
</protein>
<dbReference type="AlphaFoldDB" id="A0A0D9WHP0"/>